<proteinExistence type="predicted"/>
<keyword evidence="2" id="KW-0012">Acyltransferase</keyword>
<evidence type="ECO:0000256" key="1">
    <source>
        <dbReference type="ARBA" id="ARBA00022679"/>
    </source>
</evidence>
<dbReference type="InterPro" id="IPR000182">
    <property type="entry name" value="GNAT_dom"/>
</dbReference>
<dbReference type="AlphaFoldDB" id="A0A7Z9A1I3"/>
<dbReference type="CDD" id="cd04301">
    <property type="entry name" value="NAT_SF"/>
    <property type="match status" value="1"/>
</dbReference>
<dbReference type="EMBL" id="LR134479">
    <property type="protein sequence ID" value="VEI22124.1"/>
    <property type="molecule type" value="Genomic_DNA"/>
</dbReference>
<dbReference type="PROSITE" id="PS51186">
    <property type="entry name" value="GNAT"/>
    <property type="match status" value="1"/>
</dbReference>
<evidence type="ECO:0000313" key="5">
    <source>
        <dbReference type="Proteomes" id="UP000282386"/>
    </source>
</evidence>
<dbReference type="PANTHER" id="PTHR43877">
    <property type="entry name" value="AMINOALKYLPHOSPHONATE N-ACETYLTRANSFERASE-RELATED-RELATED"/>
    <property type="match status" value="1"/>
</dbReference>
<feature type="domain" description="N-acetyltransferase" evidence="3">
    <location>
        <begin position="5"/>
        <end position="197"/>
    </location>
</feature>
<dbReference type="PANTHER" id="PTHR43877:SF1">
    <property type="entry name" value="ACETYLTRANSFERASE"/>
    <property type="match status" value="1"/>
</dbReference>
<evidence type="ECO:0000256" key="2">
    <source>
        <dbReference type="ARBA" id="ARBA00023315"/>
    </source>
</evidence>
<dbReference type="GO" id="GO:0016747">
    <property type="term" value="F:acyltransferase activity, transferring groups other than amino-acyl groups"/>
    <property type="evidence" value="ECO:0007669"/>
    <property type="project" value="InterPro"/>
</dbReference>
<evidence type="ECO:0000259" key="3">
    <source>
        <dbReference type="PROSITE" id="PS51186"/>
    </source>
</evidence>
<evidence type="ECO:0000313" key="4">
    <source>
        <dbReference type="EMBL" id="VEI22124.1"/>
    </source>
</evidence>
<dbReference type="Pfam" id="PF00583">
    <property type="entry name" value="Acetyltransf_1"/>
    <property type="match status" value="1"/>
</dbReference>
<name>A0A7Z9A1I3_9MICC</name>
<dbReference type="InterPro" id="IPR050832">
    <property type="entry name" value="Bact_Acetyltransf"/>
</dbReference>
<dbReference type="Gene3D" id="3.40.630.30">
    <property type="match status" value="1"/>
</dbReference>
<accession>A0A7Z9A1I3</accession>
<sequence length="198" mass="21605">MPDALTIRPAVPNDAQAVARIRVLGWRFAYQGLISQDYLDSLSIAEDTERMCGYLSQLSQDAPPKSSAFGLNSGDSGKRSFMLAVRDDAVLGFCHFSAAPNNADRPERATPGGEMVGRLHSLYVGPDALGQGIGHTLMSQALSTFTAWGCERAHLWVLEGNSRAVSFYERQGWQLTGDTKVDCSFGVCLVEHEMTIQF</sequence>
<keyword evidence="1 4" id="KW-0808">Transferase</keyword>
<dbReference type="Proteomes" id="UP000282386">
    <property type="component" value="Chromosome"/>
</dbReference>
<protein>
    <submittedName>
        <fullName evidence="4">Putative acetyltransferase</fullName>
    </submittedName>
</protein>
<reference evidence="4 5" key="1">
    <citation type="submission" date="2018-12" db="EMBL/GenBank/DDBJ databases">
        <authorList>
            <consortium name="Pathogen Informatics"/>
        </authorList>
    </citation>
    <scope>NUCLEOTIDE SEQUENCE [LARGE SCALE GENOMIC DNA]</scope>
    <source>
        <strain evidence="4 5">NCTC10207</strain>
    </source>
</reference>
<dbReference type="SUPFAM" id="SSF55729">
    <property type="entry name" value="Acyl-CoA N-acyltransferases (Nat)"/>
    <property type="match status" value="1"/>
</dbReference>
<dbReference type="RefSeq" id="WP_126499479.1">
    <property type="nucleotide sequence ID" value="NZ_CAJPQC010000002.1"/>
</dbReference>
<gene>
    <name evidence="4" type="ORF">NCTC10207_00190</name>
</gene>
<dbReference type="InterPro" id="IPR016181">
    <property type="entry name" value="Acyl_CoA_acyltransferase"/>
</dbReference>
<organism evidence="4 5">
    <name type="scientific">Rothia aeria</name>
    <dbReference type="NCBI Taxonomy" id="172042"/>
    <lineage>
        <taxon>Bacteria</taxon>
        <taxon>Bacillati</taxon>
        <taxon>Actinomycetota</taxon>
        <taxon>Actinomycetes</taxon>
        <taxon>Micrococcales</taxon>
        <taxon>Micrococcaceae</taxon>
        <taxon>Rothia</taxon>
    </lineage>
</organism>